<dbReference type="SUPFAM" id="SSF51261">
    <property type="entry name" value="Duplicated hybrid motif"/>
    <property type="match status" value="1"/>
</dbReference>
<evidence type="ECO:0000256" key="2">
    <source>
        <dbReference type="ARBA" id="ARBA00022670"/>
    </source>
</evidence>
<proteinExistence type="predicted"/>
<dbReference type="RefSeq" id="WP_184474897.1">
    <property type="nucleotide sequence ID" value="NZ_JACHOV010000004.1"/>
</dbReference>
<keyword evidence="8" id="KW-0732">Signal</keyword>
<comment type="cofactor">
    <cofactor evidence="1">
        <name>Zn(2+)</name>
        <dbReference type="ChEBI" id="CHEBI:29105"/>
    </cofactor>
</comment>
<keyword evidence="2" id="KW-0645">Protease</keyword>
<evidence type="ECO:0000256" key="8">
    <source>
        <dbReference type="SAM" id="SignalP"/>
    </source>
</evidence>
<feature type="chain" id="PRO_5033028959" evidence="8">
    <location>
        <begin position="22"/>
        <end position="393"/>
    </location>
</feature>
<evidence type="ECO:0000256" key="6">
    <source>
        <dbReference type="ARBA" id="ARBA00023049"/>
    </source>
</evidence>
<dbReference type="CDD" id="cd12797">
    <property type="entry name" value="M23_peptidase"/>
    <property type="match status" value="1"/>
</dbReference>
<evidence type="ECO:0000313" key="11">
    <source>
        <dbReference type="Proteomes" id="UP000575068"/>
    </source>
</evidence>
<keyword evidence="6" id="KW-0482">Metalloprotease</keyword>
<keyword evidence="4" id="KW-0378">Hydrolase</keyword>
<dbReference type="InterPro" id="IPR016047">
    <property type="entry name" value="M23ase_b-sheet_dom"/>
</dbReference>
<protein>
    <submittedName>
        <fullName evidence="10">Septal ring factor EnvC (AmiA/AmiB activator)</fullName>
    </submittedName>
</protein>
<evidence type="ECO:0000256" key="5">
    <source>
        <dbReference type="ARBA" id="ARBA00022833"/>
    </source>
</evidence>
<dbReference type="Proteomes" id="UP000575068">
    <property type="component" value="Unassembled WGS sequence"/>
</dbReference>
<dbReference type="InterPro" id="IPR050570">
    <property type="entry name" value="Cell_wall_metabolism_enzyme"/>
</dbReference>
<name>A0A840HSV8_9SPHN</name>
<feature type="domain" description="M23ase beta-sheet core" evidence="9">
    <location>
        <begin position="300"/>
        <end position="387"/>
    </location>
</feature>
<evidence type="ECO:0000256" key="7">
    <source>
        <dbReference type="SAM" id="Coils"/>
    </source>
</evidence>
<keyword evidence="3" id="KW-0479">Metal-binding</keyword>
<dbReference type="GO" id="GO:0046872">
    <property type="term" value="F:metal ion binding"/>
    <property type="evidence" value="ECO:0007669"/>
    <property type="project" value="UniProtKB-KW"/>
</dbReference>
<gene>
    <name evidence="10" type="ORF">HNQ99_001389</name>
</gene>
<evidence type="ECO:0000256" key="4">
    <source>
        <dbReference type="ARBA" id="ARBA00022801"/>
    </source>
</evidence>
<dbReference type="Pfam" id="PF01551">
    <property type="entry name" value="Peptidase_M23"/>
    <property type="match status" value="1"/>
</dbReference>
<reference evidence="10 11" key="1">
    <citation type="submission" date="2020-08" db="EMBL/GenBank/DDBJ databases">
        <title>Genomic Encyclopedia of Type Strains, Phase IV (KMG-IV): sequencing the most valuable type-strain genomes for metagenomic binning, comparative biology and taxonomic classification.</title>
        <authorList>
            <person name="Goeker M."/>
        </authorList>
    </citation>
    <scope>NUCLEOTIDE SEQUENCE [LARGE SCALE GENOMIC DNA]</scope>
    <source>
        <strain evidence="10 11">DSM 7465</strain>
    </source>
</reference>
<feature type="coiled-coil region" evidence="7">
    <location>
        <begin position="21"/>
        <end position="86"/>
    </location>
</feature>
<evidence type="ECO:0000256" key="3">
    <source>
        <dbReference type="ARBA" id="ARBA00022723"/>
    </source>
</evidence>
<accession>A0A840HSV8</accession>
<dbReference type="InterPro" id="IPR011055">
    <property type="entry name" value="Dup_hybrid_motif"/>
</dbReference>
<evidence type="ECO:0000313" key="10">
    <source>
        <dbReference type="EMBL" id="MBB4641085.1"/>
    </source>
</evidence>
<dbReference type="GO" id="GO:0004222">
    <property type="term" value="F:metalloendopeptidase activity"/>
    <property type="evidence" value="ECO:0007669"/>
    <property type="project" value="TreeGrafter"/>
</dbReference>
<keyword evidence="11" id="KW-1185">Reference proteome</keyword>
<keyword evidence="5" id="KW-0862">Zinc</keyword>
<sequence length="393" mass="42484">MKRAFLFIIPVGLAIAATAQAQTLKEEQQALIEAKKQAENARARSERLKREAGVARQEAERARRQAAALAASIQAVEADIQAAQARIAIIARLQRFQNNRLAERQEPIVRLMTALQLMARRPTATALVQPGSIRDLAHVRGVLASVLPVIRARTADLRDELERGRRLRADADQAQASLAAGRIALSSQRTELRQMEMRKRFAARALVSTANLEADRAVSLGEQARDIVDLMDQLRVAGNVREELAQLPGPLVRPARPGTAALPQSPFRPLRSGAPAYRMPVMGEVVMGMGELSASGVRARGLTIATQPLAQVVAPTRGRVAFAGEYRGYGQIIIIDHGNGWTSLIANLDRLSVDVGTAVRQGDPIGSAGQGKPEIIVELRRNGRPVNVAALVS</sequence>
<evidence type="ECO:0000256" key="1">
    <source>
        <dbReference type="ARBA" id="ARBA00001947"/>
    </source>
</evidence>
<feature type="signal peptide" evidence="8">
    <location>
        <begin position="1"/>
        <end position="21"/>
    </location>
</feature>
<dbReference type="PANTHER" id="PTHR21666:SF288">
    <property type="entry name" value="CELL DIVISION PROTEIN YTFB"/>
    <property type="match status" value="1"/>
</dbReference>
<dbReference type="AlphaFoldDB" id="A0A840HSV8"/>
<dbReference type="EMBL" id="JACHOV010000004">
    <property type="protein sequence ID" value="MBB4641085.1"/>
    <property type="molecule type" value="Genomic_DNA"/>
</dbReference>
<evidence type="ECO:0000259" key="9">
    <source>
        <dbReference type="Pfam" id="PF01551"/>
    </source>
</evidence>
<dbReference type="Gene3D" id="2.70.70.10">
    <property type="entry name" value="Glucose Permease (Domain IIA)"/>
    <property type="match status" value="1"/>
</dbReference>
<comment type="caution">
    <text evidence="10">The sequence shown here is derived from an EMBL/GenBank/DDBJ whole genome shotgun (WGS) entry which is preliminary data.</text>
</comment>
<organism evidence="10 11">
    <name type="scientific">Rhizorhapis suberifaciens</name>
    <name type="common">corky root of lettuce</name>
    <dbReference type="NCBI Taxonomy" id="13656"/>
    <lineage>
        <taxon>Bacteria</taxon>
        <taxon>Pseudomonadati</taxon>
        <taxon>Pseudomonadota</taxon>
        <taxon>Alphaproteobacteria</taxon>
        <taxon>Sphingomonadales</taxon>
        <taxon>Sphingomonadaceae</taxon>
        <taxon>Rhizorhapis</taxon>
    </lineage>
</organism>
<keyword evidence="7" id="KW-0175">Coiled coil</keyword>
<dbReference type="PANTHER" id="PTHR21666">
    <property type="entry name" value="PEPTIDASE-RELATED"/>
    <property type="match status" value="1"/>
</dbReference>
<dbReference type="GO" id="GO:0006508">
    <property type="term" value="P:proteolysis"/>
    <property type="evidence" value="ECO:0007669"/>
    <property type="project" value="UniProtKB-KW"/>
</dbReference>